<accession>M2N8P8</accession>
<dbReference type="RefSeq" id="XP_007671683.1">
    <property type="nucleotide sequence ID" value="XM_007673493.1"/>
</dbReference>
<feature type="region of interest" description="Disordered" evidence="1">
    <location>
        <begin position="189"/>
        <end position="222"/>
    </location>
</feature>
<organism evidence="2 3">
    <name type="scientific">Baudoinia panamericana (strain UAMH 10762)</name>
    <name type="common">Angels' share fungus</name>
    <name type="synonym">Baudoinia compniacensis (strain UAMH 10762)</name>
    <dbReference type="NCBI Taxonomy" id="717646"/>
    <lineage>
        <taxon>Eukaryota</taxon>
        <taxon>Fungi</taxon>
        <taxon>Dikarya</taxon>
        <taxon>Ascomycota</taxon>
        <taxon>Pezizomycotina</taxon>
        <taxon>Dothideomycetes</taxon>
        <taxon>Dothideomycetidae</taxon>
        <taxon>Mycosphaerellales</taxon>
        <taxon>Teratosphaeriaceae</taxon>
        <taxon>Baudoinia</taxon>
    </lineage>
</organism>
<dbReference type="Proteomes" id="UP000011761">
    <property type="component" value="Unassembled WGS sequence"/>
</dbReference>
<sequence>MAVASPAGNPTPPSEEPSRSLYANYVPNDLTYNADFEDSLITTVLHGETGGRTPGIRVLPGNSMEMAEQGVSIRASDVSLQSLPFIPEHDLPLPLTDTRRIFASPLSGINLTHPGGYLEGGPGLDPEMDTFPDDFIANRPHIHTSVDLHRAIHEEVEKATELLRQRLRRREEARETNERVERELKTLMDEHKMEMRVHEKLAEEQARKKEIKEKRRRERDGG</sequence>
<reference evidence="2 3" key="1">
    <citation type="journal article" date="2012" name="PLoS Pathog.">
        <title>Diverse lifestyles and strategies of plant pathogenesis encoded in the genomes of eighteen Dothideomycetes fungi.</title>
        <authorList>
            <person name="Ohm R.A."/>
            <person name="Feau N."/>
            <person name="Henrissat B."/>
            <person name="Schoch C.L."/>
            <person name="Horwitz B.A."/>
            <person name="Barry K.W."/>
            <person name="Condon B.J."/>
            <person name="Copeland A.C."/>
            <person name="Dhillon B."/>
            <person name="Glaser F."/>
            <person name="Hesse C.N."/>
            <person name="Kosti I."/>
            <person name="LaButti K."/>
            <person name="Lindquist E.A."/>
            <person name="Lucas S."/>
            <person name="Salamov A.A."/>
            <person name="Bradshaw R.E."/>
            <person name="Ciuffetti L."/>
            <person name="Hamelin R.C."/>
            <person name="Kema G.H.J."/>
            <person name="Lawrence C."/>
            <person name="Scott J.A."/>
            <person name="Spatafora J.W."/>
            <person name="Turgeon B.G."/>
            <person name="de Wit P.J.G.M."/>
            <person name="Zhong S."/>
            <person name="Goodwin S.B."/>
            <person name="Grigoriev I.V."/>
        </authorList>
    </citation>
    <scope>NUCLEOTIDE SEQUENCE [LARGE SCALE GENOMIC DNA]</scope>
    <source>
        <strain evidence="2 3">UAMH 10762</strain>
    </source>
</reference>
<dbReference type="eggNOG" id="ENOG502SSSU">
    <property type="taxonomic scope" value="Eukaryota"/>
</dbReference>
<name>M2N8P8_BAUPA</name>
<evidence type="ECO:0000256" key="1">
    <source>
        <dbReference type="SAM" id="MobiDB-lite"/>
    </source>
</evidence>
<dbReference type="OMA" id="THKNGYH"/>
<proteinExistence type="predicted"/>
<evidence type="ECO:0000313" key="2">
    <source>
        <dbReference type="EMBL" id="EMD00499.1"/>
    </source>
</evidence>
<feature type="region of interest" description="Disordered" evidence="1">
    <location>
        <begin position="1"/>
        <end position="21"/>
    </location>
</feature>
<protein>
    <submittedName>
        <fullName evidence="2">Uncharacterized protein</fullName>
    </submittedName>
</protein>
<dbReference type="HOGENOM" id="CLU_108111_0_0_1"/>
<dbReference type="KEGG" id="bcom:BAUCODRAFT_172013"/>
<evidence type="ECO:0000313" key="3">
    <source>
        <dbReference type="Proteomes" id="UP000011761"/>
    </source>
</evidence>
<dbReference type="AlphaFoldDB" id="M2N8P8"/>
<dbReference type="GeneID" id="19109430"/>
<dbReference type="OrthoDB" id="3926908at2759"/>
<gene>
    <name evidence="2" type="ORF">BAUCODRAFT_172013</name>
</gene>
<dbReference type="EMBL" id="KB445550">
    <property type="protein sequence ID" value="EMD00499.1"/>
    <property type="molecule type" value="Genomic_DNA"/>
</dbReference>
<keyword evidence="3" id="KW-1185">Reference proteome</keyword>